<reference evidence="1" key="1">
    <citation type="submission" date="2018-11" db="EMBL/GenBank/DDBJ databases">
        <authorList>
            <consortium name="Genoscope - CEA"/>
            <person name="William W."/>
        </authorList>
    </citation>
    <scope>NUCLEOTIDE SEQUENCE</scope>
</reference>
<proteinExistence type="predicted"/>
<evidence type="ECO:0000313" key="1">
    <source>
        <dbReference type="EMBL" id="VDD36693.1"/>
    </source>
</evidence>
<protein>
    <submittedName>
        <fullName evidence="1">Uncharacterized protein</fullName>
    </submittedName>
</protein>
<dbReference type="AlphaFoldDB" id="A0A3P6DY46"/>
<organism evidence="1">
    <name type="scientific">Brassica oleracea</name>
    <name type="common">Wild cabbage</name>
    <dbReference type="NCBI Taxonomy" id="3712"/>
    <lineage>
        <taxon>Eukaryota</taxon>
        <taxon>Viridiplantae</taxon>
        <taxon>Streptophyta</taxon>
        <taxon>Embryophyta</taxon>
        <taxon>Tracheophyta</taxon>
        <taxon>Spermatophyta</taxon>
        <taxon>Magnoliopsida</taxon>
        <taxon>eudicotyledons</taxon>
        <taxon>Gunneridae</taxon>
        <taxon>Pentapetalae</taxon>
        <taxon>rosids</taxon>
        <taxon>malvids</taxon>
        <taxon>Brassicales</taxon>
        <taxon>Brassicaceae</taxon>
        <taxon>Brassiceae</taxon>
        <taxon>Brassica</taxon>
    </lineage>
</organism>
<gene>
    <name evidence="1" type="ORF">BOLC7T42253H</name>
</gene>
<accession>A0A3P6DY46</accession>
<feature type="non-terminal residue" evidence="1">
    <location>
        <position position="1"/>
    </location>
</feature>
<sequence length="55" mass="6388">VKGHGVLLDKQVILQEQNCSYHLQRYSLYLKALLQKDMVYDGLLIPLGWDRRSTA</sequence>
<name>A0A3P6DY46_BRAOL</name>
<dbReference type="EMBL" id="LR031876">
    <property type="protein sequence ID" value="VDD36693.1"/>
    <property type="molecule type" value="Genomic_DNA"/>
</dbReference>